<evidence type="ECO:0000313" key="3">
    <source>
        <dbReference type="Proteomes" id="UP000215335"/>
    </source>
</evidence>
<organism evidence="2 3">
    <name type="scientific">Trichomalopsis sarcophagae</name>
    <dbReference type="NCBI Taxonomy" id="543379"/>
    <lineage>
        <taxon>Eukaryota</taxon>
        <taxon>Metazoa</taxon>
        <taxon>Ecdysozoa</taxon>
        <taxon>Arthropoda</taxon>
        <taxon>Hexapoda</taxon>
        <taxon>Insecta</taxon>
        <taxon>Pterygota</taxon>
        <taxon>Neoptera</taxon>
        <taxon>Endopterygota</taxon>
        <taxon>Hymenoptera</taxon>
        <taxon>Apocrita</taxon>
        <taxon>Proctotrupomorpha</taxon>
        <taxon>Chalcidoidea</taxon>
        <taxon>Pteromalidae</taxon>
        <taxon>Pteromalinae</taxon>
        <taxon>Trichomalopsis</taxon>
    </lineage>
</organism>
<keyword evidence="1" id="KW-0472">Membrane</keyword>
<dbReference type="Proteomes" id="UP000215335">
    <property type="component" value="Unassembled WGS sequence"/>
</dbReference>
<protein>
    <submittedName>
        <fullName evidence="2">Uncharacterized protein</fullName>
    </submittedName>
</protein>
<keyword evidence="1" id="KW-1133">Transmembrane helix</keyword>
<keyword evidence="1" id="KW-0812">Transmembrane</keyword>
<comment type="caution">
    <text evidence="2">The sequence shown here is derived from an EMBL/GenBank/DDBJ whole genome shotgun (WGS) entry which is preliminary data.</text>
</comment>
<proteinExistence type="predicted"/>
<feature type="transmembrane region" description="Helical" evidence="1">
    <location>
        <begin position="55"/>
        <end position="78"/>
    </location>
</feature>
<dbReference type="AlphaFoldDB" id="A0A232FL93"/>
<evidence type="ECO:0000256" key="1">
    <source>
        <dbReference type="SAM" id="Phobius"/>
    </source>
</evidence>
<feature type="transmembrane region" description="Helical" evidence="1">
    <location>
        <begin position="14"/>
        <end position="35"/>
    </location>
</feature>
<dbReference type="EMBL" id="NNAY01000052">
    <property type="protein sequence ID" value="OXU31514.1"/>
    <property type="molecule type" value="Genomic_DNA"/>
</dbReference>
<evidence type="ECO:0000313" key="2">
    <source>
        <dbReference type="EMBL" id="OXU31514.1"/>
    </source>
</evidence>
<reference evidence="2 3" key="1">
    <citation type="journal article" date="2017" name="Curr. Biol.">
        <title>The Evolution of Venom by Co-option of Single-Copy Genes.</title>
        <authorList>
            <person name="Martinson E.O."/>
            <person name="Mrinalini"/>
            <person name="Kelkar Y.D."/>
            <person name="Chang C.H."/>
            <person name="Werren J.H."/>
        </authorList>
    </citation>
    <scope>NUCLEOTIDE SEQUENCE [LARGE SCALE GENOMIC DNA]</scope>
    <source>
        <strain evidence="2 3">Alberta</strain>
        <tissue evidence="2">Whole body</tissue>
    </source>
</reference>
<name>A0A232FL93_9HYME</name>
<gene>
    <name evidence="2" type="ORF">TSAR_014218</name>
</gene>
<sequence length="82" mass="9702">MINERKKFVEYNCLILRLSSNYTKNFAFYLILLLLSDQRDFVLENPSDLGSVPPARFFLSSLLPKLLWIYTTDIYYGLEKTK</sequence>
<keyword evidence="3" id="KW-1185">Reference proteome</keyword>
<accession>A0A232FL93</accession>